<dbReference type="InterPro" id="IPR034139">
    <property type="entry name" value="TOPRIM_OLD"/>
</dbReference>
<dbReference type="OrthoDB" id="3237462at2"/>
<dbReference type="InterPro" id="IPR051396">
    <property type="entry name" value="Bact_Antivir_Def_Nuclease"/>
</dbReference>
<dbReference type="GO" id="GO:0016887">
    <property type="term" value="F:ATP hydrolysis activity"/>
    <property type="evidence" value="ECO:0007669"/>
    <property type="project" value="InterPro"/>
</dbReference>
<dbReference type="SUPFAM" id="SSF52540">
    <property type="entry name" value="P-loop containing nucleoside triphosphate hydrolases"/>
    <property type="match status" value="1"/>
</dbReference>
<name>A0A0A7I9S2_9BIFI</name>
<dbReference type="InterPro" id="IPR041685">
    <property type="entry name" value="AAA_GajA/Old/RecF-like"/>
</dbReference>
<dbReference type="KEGG" id="bpsp:AH67_02575"/>
<organism evidence="4 5">
    <name type="scientific">Bifidobacterium pseudolongum PV8-2</name>
    <dbReference type="NCBI Taxonomy" id="1447715"/>
    <lineage>
        <taxon>Bacteria</taxon>
        <taxon>Bacillati</taxon>
        <taxon>Actinomycetota</taxon>
        <taxon>Actinomycetes</taxon>
        <taxon>Bifidobacteriales</taxon>
        <taxon>Bifidobacteriaceae</taxon>
        <taxon>Bifidobacterium</taxon>
    </lineage>
</organism>
<keyword evidence="4" id="KW-0255">Endonuclease</keyword>
<evidence type="ECO:0000259" key="3">
    <source>
        <dbReference type="Pfam" id="PF20469"/>
    </source>
</evidence>
<keyword evidence="5" id="KW-1185">Reference proteome</keyword>
<feature type="domain" description="Endonuclease GajA/Old nuclease/RecF-like AAA" evidence="1">
    <location>
        <begin position="1"/>
        <end position="49"/>
    </location>
</feature>
<dbReference type="Gene3D" id="3.40.50.300">
    <property type="entry name" value="P-loop containing nucleotide triphosphate hydrolases"/>
    <property type="match status" value="1"/>
</dbReference>
<dbReference type="InterPro" id="IPR027417">
    <property type="entry name" value="P-loop_NTPase"/>
</dbReference>
<evidence type="ECO:0000313" key="5">
    <source>
        <dbReference type="Proteomes" id="UP000030636"/>
    </source>
</evidence>
<proteinExistence type="predicted"/>
<dbReference type="Proteomes" id="UP000030636">
    <property type="component" value="Chromosome"/>
</dbReference>
<dbReference type="STRING" id="1447715.AH67_02575"/>
<keyword evidence="4" id="KW-0540">Nuclease</keyword>
<dbReference type="RefSeq" id="WP_039171335.1">
    <property type="nucleotide sequence ID" value="NZ_CP007457.1"/>
</dbReference>
<accession>A0A0A7I9S2</accession>
<dbReference type="Pfam" id="PF13175">
    <property type="entry name" value="AAA_15"/>
    <property type="match status" value="1"/>
</dbReference>
<keyword evidence="4" id="KW-0378">Hydrolase</keyword>
<evidence type="ECO:0000259" key="1">
    <source>
        <dbReference type="Pfam" id="PF13175"/>
    </source>
</evidence>
<evidence type="ECO:0000259" key="2">
    <source>
        <dbReference type="Pfam" id="PF13304"/>
    </source>
</evidence>
<dbReference type="EMBL" id="CP007457">
    <property type="protein sequence ID" value="AIZ15950.1"/>
    <property type="molecule type" value="Genomic_DNA"/>
</dbReference>
<feature type="domain" description="ATPase AAA-type core" evidence="2">
    <location>
        <begin position="180"/>
        <end position="303"/>
    </location>
</feature>
<evidence type="ECO:0000313" key="4">
    <source>
        <dbReference type="EMBL" id="AIZ15950.1"/>
    </source>
</evidence>
<dbReference type="Pfam" id="PF13304">
    <property type="entry name" value="AAA_21"/>
    <property type="match status" value="1"/>
</dbReference>
<gene>
    <name evidence="4" type="ORF">AH67_02575</name>
</gene>
<protein>
    <submittedName>
        <fullName evidence="4">ATP-dependent endonuclease</fullName>
    </submittedName>
</protein>
<dbReference type="AlphaFoldDB" id="A0A0A7I9S2"/>
<reference evidence="4 5" key="1">
    <citation type="journal article" date="2015" name="Genome Announc.">
        <title>Bifidobacterium pseudolongum Strain PV8-2, Isolated from a Stool Sample of an Anemic Kenyan Infant.</title>
        <authorList>
            <person name="Vazquez-Gutierrez P."/>
            <person name="Lacroix C."/>
            <person name="Chassard C."/>
            <person name="Klumpp J."/>
            <person name="Stevens M.J."/>
            <person name="Jans C."/>
        </authorList>
    </citation>
    <scope>NUCLEOTIDE SEQUENCE [LARGE SCALE GENOMIC DNA]</scope>
    <source>
        <strain evidence="4 5">PV8-2</strain>
    </source>
</reference>
<dbReference type="CDD" id="cd01026">
    <property type="entry name" value="TOPRIM_OLD"/>
    <property type="match status" value="1"/>
</dbReference>
<dbReference type="PANTHER" id="PTHR43581">
    <property type="entry name" value="ATP/GTP PHOSPHATASE"/>
    <property type="match status" value="1"/>
</dbReference>
<feature type="domain" description="OLD protein-like TOPRIM" evidence="3">
    <location>
        <begin position="350"/>
        <end position="415"/>
    </location>
</feature>
<dbReference type="InterPro" id="IPR003959">
    <property type="entry name" value="ATPase_AAA_core"/>
</dbReference>
<dbReference type="GO" id="GO:0005524">
    <property type="term" value="F:ATP binding"/>
    <property type="evidence" value="ECO:0007669"/>
    <property type="project" value="InterPro"/>
</dbReference>
<dbReference type="GO" id="GO:0004519">
    <property type="term" value="F:endonuclease activity"/>
    <property type="evidence" value="ECO:0007669"/>
    <property type="project" value="UniProtKB-KW"/>
</dbReference>
<dbReference type="PANTHER" id="PTHR43581:SF4">
    <property type="entry name" value="ATP_GTP PHOSPHATASE"/>
    <property type="match status" value="1"/>
</dbReference>
<dbReference type="HOGENOM" id="CLU_040395_0_0_11"/>
<sequence>MRLTSVAIRNHTRVADLYIEVRRHLVLVGTNDSGKTSILRCLDLLLGASQGALYTSITADDVRDRARPFVIEAQLECAANDPHFGRAVRQSGGASTLTLRLEARVEADGESLVIRRYAAGAWHETDLLQSQIDAIGWTYIADDQSFGSTHGSFIDGLLAAQDLQQERKALAEVDRAYARVLEESQPLLELRRRIAAQLTAALPGDYQQNNLVFVPAARDSSSPLAGLRLQLRKNGEQRDLDDQSGGLRAVYALALVDDLDERTRIIGLDEPEAHLHPTSQRNLARLLARGDSQKIIATHSPDIIGEFEPDQIVVMHSGGQVVQPQRDFLSEDDKLLLHMWVRDRLEPLTADRVIVVEGITDRVLVEHCADVTKRNLDAYGIVLLEAGGCGDMPAWRRMFGEHGFQVPLAQLIDADAVPEIAGQYHVRADQLAAEHVWVSQPDLEGEYVRALGAERMLQALEHSGAFRASELKALCTDRANGALDCESLAAFCRVRTNKTRAVIALLPHITAKVARRIESVDLMLNAVTRNR</sequence>
<dbReference type="Pfam" id="PF20469">
    <property type="entry name" value="OLD-like_TOPRIM"/>
    <property type="match status" value="1"/>
</dbReference>